<dbReference type="PANTHER" id="PTHR22950:SF479">
    <property type="entry name" value="AMINO ACID TRANSPORTER (EUROFUNG)-RELATED"/>
    <property type="match status" value="1"/>
</dbReference>
<keyword evidence="3 6" id="KW-0812">Transmembrane</keyword>
<accession>A0A1L9PPM4</accession>
<evidence type="ECO:0000256" key="6">
    <source>
        <dbReference type="SAM" id="Phobius"/>
    </source>
</evidence>
<dbReference type="AlphaFoldDB" id="A0A1L9PPM4"/>
<feature type="transmembrane region" description="Helical" evidence="6">
    <location>
        <begin position="186"/>
        <end position="208"/>
    </location>
</feature>
<dbReference type="EMBL" id="KV878130">
    <property type="protein sequence ID" value="OJJ03478.1"/>
    <property type="molecule type" value="Genomic_DNA"/>
</dbReference>
<evidence type="ECO:0000259" key="7">
    <source>
        <dbReference type="Pfam" id="PF01490"/>
    </source>
</evidence>
<dbReference type="OrthoDB" id="655540at2759"/>
<reference evidence="9" key="1">
    <citation type="journal article" date="2017" name="Genome Biol.">
        <title>Comparative genomics reveals high biological diversity and specific adaptations in the industrially and medically important fungal genus Aspergillus.</title>
        <authorList>
            <person name="de Vries R.P."/>
            <person name="Riley R."/>
            <person name="Wiebenga A."/>
            <person name="Aguilar-Osorio G."/>
            <person name="Amillis S."/>
            <person name="Uchima C.A."/>
            <person name="Anderluh G."/>
            <person name="Asadollahi M."/>
            <person name="Askin M."/>
            <person name="Barry K."/>
            <person name="Battaglia E."/>
            <person name="Bayram O."/>
            <person name="Benocci T."/>
            <person name="Braus-Stromeyer S.A."/>
            <person name="Caldana C."/>
            <person name="Canovas D."/>
            <person name="Cerqueira G.C."/>
            <person name="Chen F."/>
            <person name="Chen W."/>
            <person name="Choi C."/>
            <person name="Clum A."/>
            <person name="Dos Santos R.A."/>
            <person name="Damasio A.R."/>
            <person name="Diallinas G."/>
            <person name="Emri T."/>
            <person name="Fekete E."/>
            <person name="Flipphi M."/>
            <person name="Freyberg S."/>
            <person name="Gallo A."/>
            <person name="Gournas C."/>
            <person name="Habgood R."/>
            <person name="Hainaut M."/>
            <person name="Harispe M.L."/>
            <person name="Henrissat B."/>
            <person name="Hilden K.S."/>
            <person name="Hope R."/>
            <person name="Hossain A."/>
            <person name="Karabika E."/>
            <person name="Karaffa L."/>
            <person name="Karanyi Z."/>
            <person name="Krasevec N."/>
            <person name="Kuo A."/>
            <person name="Kusch H."/>
            <person name="LaButti K."/>
            <person name="Lagendijk E.L."/>
            <person name="Lapidus A."/>
            <person name="Levasseur A."/>
            <person name="Lindquist E."/>
            <person name="Lipzen A."/>
            <person name="Logrieco A.F."/>
            <person name="MacCabe A."/>
            <person name="Maekelae M.R."/>
            <person name="Malavazi I."/>
            <person name="Melin P."/>
            <person name="Meyer V."/>
            <person name="Mielnichuk N."/>
            <person name="Miskei M."/>
            <person name="Molnar A.P."/>
            <person name="Mule G."/>
            <person name="Ngan C.Y."/>
            <person name="Orejas M."/>
            <person name="Orosz E."/>
            <person name="Ouedraogo J.P."/>
            <person name="Overkamp K.M."/>
            <person name="Park H.-S."/>
            <person name="Perrone G."/>
            <person name="Piumi F."/>
            <person name="Punt P.J."/>
            <person name="Ram A.F."/>
            <person name="Ramon A."/>
            <person name="Rauscher S."/>
            <person name="Record E."/>
            <person name="Riano-Pachon D.M."/>
            <person name="Robert V."/>
            <person name="Roehrig J."/>
            <person name="Ruller R."/>
            <person name="Salamov A."/>
            <person name="Salih N.S."/>
            <person name="Samson R.A."/>
            <person name="Sandor E."/>
            <person name="Sanguinetti M."/>
            <person name="Schuetze T."/>
            <person name="Sepcic K."/>
            <person name="Shelest E."/>
            <person name="Sherlock G."/>
            <person name="Sophianopoulou V."/>
            <person name="Squina F.M."/>
            <person name="Sun H."/>
            <person name="Susca A."/>
            <person name="Todd R.B."/>
            <person name="Tsang A."/>
            <person name="Unkles S.E."/>
            <person name="van de Wiele N."/>
            <person name="van Rossen-Uffink D."/>
            <person name="Oliveira J.V."/>
            <person name="Vesth T.C."/>
            <person name="Visser J."/>
            <person name="Yu J.-H."/>
            <person name="Zhou M."/>
            <person name="Andersen M.R."/>
            <person name="Archer D.B."/>
            <person name="Baker S.E."/>
            <person name="Benoit I."/>
            <person name="Brakhage A.A."/>
            <person name="Braus G.H."/>
            <person name="Fischer R."/>
            <person name="Frisvad J.C."/>
            <person name="Goldman G.H."/>
            <person name="Houbraken J."/>
            <person name="Oakley B."/>
            <person name="Pocsi I."/>
            <person name="Scazzocchio C."/>
            <person name="Seiboth B."/>
            <person name="vanKuyk P.A."/>
            <person name="Wortman J."/>
            <person name="Dyer P.S."/>
            <person name="Grigoriev I.V."/>
        </authorList>
    </citation>
    <scope>NUCLEOTIDE SEQUENCE [LARGE SCALE GENOMIC DNA]</scope>
    <source>
        <strain evidence="9">CBS 583.65</strain>
    </source>
</reference>
<feature type="transmembrane region" description="Helical" evidence="6">
    <location>
        <begin position="309"/>
        <end position="329"/>
    </location>
</feature>
<dbReference type="STRING" id="1036611.A0A1L9PPM4"/>
<keyword evidence="4 6" id="KW-1133">Transmembrane helix</keyword>
<dbReference type="GO" id="GO:0016020">
    <property type="term" value="C:membrane"/>
    <property type="evidence" value="ECO:0007669"/>
    <property type="project" value="UniProtKB-SubCell"/>
</dbReference>
<evidence type="ECO:0000256" key="3">
    <source>
        <dbReference type="ARBA" id="ARBA00022692"/>
    </source>
</evidence>
<keyword evidence="9" id="KW-1185">Reference proteome</keyword>
<sequence length="460" mass="49296">MHPSTCYPERTIGTEDPKDVIDSDHLEEQEKAIGYTDARAIAGDAHFHRLGWKRLTVVLIVQSIALGTLSIPSAFASLGMVAGVVITVALGVLALYASYIVGLLKLKYPHIPHYADFGRLLLGSSGDWLLSSAFVAQLTLVVGSHCITGKLALAAISDSTTCSLIFSAISAVMLFILAIPPSFAEVAVLGYIDFASIMIAVGIAIIATGLRRDEVVALPWSAWPKDNLSLSEAFVAVSNIVFAYAFASAQPSFMDEMHSPQDFPKSISVLGAVQITVYTITGALIYAFVGQTVQSPALLSTGPLVSKVAFGMALPVIFISGSINTTVICRFMHGRIFQHSITRYVNTPAGWATWLGLVASFTLISWVVSEAIPFFSELLSLAGCLFVSGFSFYLPPLLWFFLLKEGSCFEKRNVQSAVLNLLVFAVGICVLGFGTYASVKQIMVKFETGSVGRPFSCSSA</sequence>
<feature type="domain" description="Amino acid transporter transmembrane" evidence="7">
    <location>
        <begin position="49"/>
        <end position="439"/>
    </location>
</feature>
<dbReference type="RefSeq" id="XP_040669240.1">
    <property type="nucleotide sequence ID" value="XM_040807107.1"/>
</dbReference>
<evidence type="ECO:0000313" key="8">
    <source>
        <dbReference type="EMBL" id="OJJ03478.1"/>
    </source>
</evidence>
<comment type="similarity">
    <text evidence="2">Belongs to the amino acid/polyamine transporter 2 family.</text>
</comment>
<evidence type="ECO:0000256" key="2">
    <source>
        <dbReference type="ARBA" id="ARBA00008066"/>
    </source>
</evidence>
<feature type="transmembrane region" description="Helical" evidence="6">
    <location>
        <begin position="81"/>
        <end position="104"/>
    </location>
</feature>
<dbReference type="InterPro" id="IPR013057">
    <property type="entry name" value="AA_transpt_TM"/>
</dbReference>
<gene>
    <name evidence="8" type="ORF">ASPVEDRAFT_134241</name>
</gene>
<protein>
    <recommendedName>
        <fullName evidence="7">Amino acid transporter transmembrane domain-containing protein</fullName>
    </recommendedName>
</protein>
<feature type="transmembrane region" description="Helical" evidence="6">
    <location>
        <begin position="380"/>
        <end position="402"/>
    </location>
</feature>
<feature type="transmembrane region" description="Helical" evidence="6">
    <location>
        <begin position="349"/>
        <end position="368"/>
    </location>
</feature>
<keyword evidence="5 6" id="KW-0472">Membrane</keyword>
<dbReference type="GeneID" id="63722618"/>
<feature type="transmembrane region" description="Helical" evidence="6">
    <location>
        <begin position="228"/>
        <end position="247"/>
    </location>
</feature>
<dbReference type="GO" id="GO:0015179">
    <property type="term" value="F:L-amino acid transmembrane transporter activity"/>
    <property type="evidence" value="ECO:0007669"/>
    <property type="project" value="TreeGrafter"/>
</dbReference>
<proteinExistence type="inferred from homology"/>
<dbReference type="Proteomes" id="UP000184073">
    <property type="component" value="Unassembled WGS sequence"/>
</dbReference>
<comment type="subcellular location">
    <subcellularLocation>
        <location evidence="1">Membrane</location>
        <topology evidence="1">Multi-pass membrane protein</topology>
    </subcellularLocation>
</comment>
<organism evidence="8 9">
    <name type="scientific">Aspergillus versicolor CBS 583.65</name>
    <dbReference type="NCBI Taxonomy" id="1036611"/>
    <lineage>
        <taxon>Eukaryota</taxon>
        <taxon>Fungi</taxon>
        <taxon>Dikarya</taxon>
        <taxon>Ascomycota</taxon>
        <taxon>Pezizomycotina</taxon>
        <taxon>Eurotiomycetes</taxon>
        <taxon>Eurotiomycetidae</taxon>
        <taxon>Eurotiales</taxon>
        <taxon>Aspergillaceae</taxon>
        <taxon>Aspergillus</taxon>
        <taxon>Aspergillus subgen. Nidulantes</taxon>
    </lineage>
</organism>
<name>A0A1L9PPM4_ASPVE</name>
<feature type="transmembrane region" description="Helical" evidence="6">
    <location>
        <begin position="414"/>
        <end position="437"/>
    </location>
</feature>
<evidence type="ECO:0000313" key="9">
    <source>
        <dbReference type="Proteomes" id="UP000184073"/>
    </source>
</evidence>
<dbReference type="VEuPathDB" id="FungiDB:ASPVEDRAFT_134241"/>
<evidence type="ECO:0000256" key="4">
    <source>
        <dbReference type="ARBA" id="ARBA00022989"/>
    </source>
</evidence>
<evidence type="ECO:0000256" key="5">
    <source>
        <dbReference type="ARBA" id="ARBA00023136"/>
    </source>
</evidence>
<feature type="transmembrane region" description="Helical" evidence="6">
    <location>
        <begin position="151"/>
        <end position="179"/>
    </location>
</feature>
<feature type="transmembrane region" description="Helical" evidence="6">
    <location>
        <begin position="267"/>
        <end position="289"/>
    </location>
</feature>
<feature type="transmembrane region" description="Helical" evidence="6">
    <location>
        <begin position="55"/>
        <end position="75"/>
    </location>
</feature>
<evidence type="ECO:0000256" key="1">
    <source>
        <dbReference type="ARBA" id="ARBA00004141"/>
    </source>
</evidence>
<feature type="transmembrane region" description="Helical" evidence="6">
    <location>
        <begin position="125"/>
        <end position="145"/>
    </location>
</feature>
<dbReference type="PANTHER" id="PTHR22950">
    <property type="entry name" value="AMINO ACID TRANSPORTER"/>
    <property type="match status" value="1"/>
</dbReference>
<dbReference type="Pfam" id="PF01490">
    <property type="entry name" value="Aa_trans"/>
    <property type="match status" value="1"/>
</dbReference>